<dbReference type="EMBL" id="HACG01051337">
    <property type="protein sequence ID" value="CEK98208.1"/>
    <property type="molecule type" value="Transcribed_RNA"/>
</dbReference>
<proteinExistence type="predicted"/>
<dbReference type="AlphaFoldDB" id="A0A0B7BZ02"/>
<organism evidence="2">
    <name type="scientific">Arion vulgaris</name>
    <dbReference type="NCBI Taxonomy" id="1028688"/>
    <lineage>
        <taxon>Eukaryota</taxon>
        <taxon>Metazoa</taxon>
        <taxon>Spiralia</taxon>
        <taxon>Lophotrochozoa</taxon>
        <taxon>Mollusca</taxon>
        <taxon>Gastropoda</taxon>
        <taxon>Heterobranchia</taxon>
        <taxon>Euthyneura</taxon>
        <taxon>Panpulmonata</taxon>
        <taxon>Eupulmonata</taxon>
        <taxon>Stylommatophora</taxon>
        <taxon>Helicina</taxon>
        <taxon>Arionoidea</taxon>
        <taxon>Arionidae</taxon>
        <taxon>Arion</taxon>
    </lineage>
</organism>
<name>A0A0B7BZ02_9EUPU</name>
<reference evidence="2" key="1">
    <citation type="submission" date="2014-12" db="EMBL/GenBank/DDBJ databases">
        <title>Insight into the proteome of Arion vulgaris.</title>
        <authorList>
            <person name="Aradska J."/>
            <person name="Bulat T."/>
            <person name="Smidak R."/>
            <person name="Sarate P."/>
            <person name="Gangsoo J."/>
            <person name="Sialana F."/>
            <person name="Bilban M."/>
            <person name="Lubec G."/>
        </authorList>
    </citation>
    <scope>NUCLEOTIDE SEQUENCE</scope>
    <source>
        <tissue evidence="2">Skin</tissue>
    </source>
</reference>
<evidence type="ECO:0000313" key="2">
    <source>
        <dbReference type="EMBL" id="CEK98208.1"/>
    </source>
</evidence>
<sequence length="54" mass="6126">GYFYSCGPAHSPRYEQRQQHQPQAATPHFVGSECSYDNKSQNMSSATHNKDSYT</sequence>
<feature type="non-terminal residue" evidence="2">
    <location>
        <position position="1"/>
    </location>
</feature>
<evidence type="ECO:0000256" key="1">
    <source>
        <dbReference type="SAM" id="MobiDB-lite"/>
    </source>
</evidence>
<feature type="region of interest" description="Disordered" evidence="1">
    <location>
        <begin position="1"/>
        <end position="54"/>
    </location>
</feature>
<accession>A0A0B7BZ02</accession>
<feature type="compositionally biased region" description="Polar residues" evidence="1">
    <location>
        <begin position="35"/>
        <end position="47"/>
    </location>
</feature>
<gene>
    <name evidence="2" type="primary">ORF218100</name>
</gene>
<protein>
    <submittedName>
        <fullName evidence="2">Uncharacterized protein</fullName>
    </submittedName>
</protein>